<protein>
    <submittedName>
        <fullName evidence="1">Uncharacterized protein</fullName>
    </submittedName>
</protein>
<proteinExistence type="predicted"/>
<dbReference type="EMBL" id="CP133548">
    <property type="protein sequence ID" value="WMS85944.1"/>
    <property type="molecule type" value="Genomic_DNA"/>
</dbReference>
<dbReference type="RefSeq" id="WP_309201096.1">
    <property type="nucleotide sequence ID" value="NZ_CP133548.1"/>
</dbReference>
<gene>
    <name evidence="1" type="ORF">Q9312_12020</name>
</gene>
<evidence type="ECO:0000313" key="1">
    <source>
        <dbReference type="EMBL" id="WMS85944.1"/>
    </source>
</evidence>
<name>A0AA51X5L9_9GAMM</name>
<sequence length="168" mass="18680">MLNRRSSLIGWLLVFILFSIIVVAIRQFPDVEESRKRHLKMLSMTTSAFQQTVIYSHLKYHSAKHKGAALNVLDLGAGELDFNRFGFPIGVNHDAITLGLDVTPVDCESIWYSMVGAMSPMLAPNSSGIFTTIAVSGNCVFRSIQYPDMAIVYNPARGTVQLNVEDQR</sequence>
<accession>A0AA51X5L9</accession>
<evidence type="ECO:0000313" key="2">
    <source>
        <dbReference type="Proteomes" id="UP001239782"/>
    </source>
</evidence>
<keyword evidence="2" id="KW-1185">Reference proteome</keyword>
<organism evidence="1 2">
    <name type="scientific">Pleionea litopenaei</name>
    <dbReference type="NCBI Taxonomy" id="3070815"/>
    <lineage>
        <taxon>Bacteria</taxon>
        <taxon>Pseudomonadati</taxon>
        <taxon>Pseudomonadota</taxon>
        <taxon>Gammaproteobacteria</taxon>
        <taxon>Oceanospirillales</taxon>
        <taxon>Pleioneaceae</taxon>
        <taxon>Pleionea</taxon>
    </lineage>
</organism>
<dbReference type="AlphaFoldDB" id="A0AA51X5L9"/>
<dbReference type="KEGG" id="plei:Q9312_12020"/>
<dbReference type="Proteomes" id="UP001239782">
    <property type="component" value="Chromosome"/>
</dbReference>
<reference evidence="1 2" key="1">
    <citation type="submission" date="2023-08" db="EMBL/GenBank/DDBJ databases">
        <title>Pleionea litopenaei sp. nov., isolated from stomach of juvenile Litopenaeus vannamei.</title>
        <authorList>
            <person name="Rho A.M."/>
            <person name="Hwang C.Y."/>
        </authorList>
    </citation>
    <scope>NUCLEOTIDE SEQUENCE [LARGE SCALE GENOMIC DNA]</scope>
    <source>
        <strain evidence="1 2">HL-JVS1</strain>
    </source>
</reference>